<keyword evidence="2" id="KW-0808">Transferase</keyword>
<dbReference type="AlphaFoldDB" id="A0A5B0X281"/>
<dbReference type="Gene3D" id="3.40.630.30">
    <property type="match status" value="1"/>
</dbReference>
<evidence type="ECO:0000259" key="1">
    <source>
        <dbReference type="Pfam" id="PF00583"/>
    </source>
</evidence>
<evidence type="ECO:0000313" key="2">
    <source>
        <dbReference type="EMBL" id="KAA1193383.1"/>
    </source>
</evidence>
<dbReference type="EMBL" id="VTUX01000002">
    <property type="protein sequence ID" value="KAA1193383.1"/>
    <property type="molecule type" value="Genomic_DNA"/>
</dbReference>
<sequence length="236" mass="26706">MDFSLYKDNFSRFGLAKGSYSLAYAGTNKLFYFKVLQGMTITMEDLDPKFLDIDERFSCGFLTPEELRLFAEDESCEMPPSFVEDALSRGDQCFGIKEGEVLASYGWYSVIPTPISDELELHFNGDWTYMYKGYTRSSHRGQRLHAVGMALALEAFTKQGAKGLISYVETSNYRSLHSCERMGYRNFGKVTIAKPFGKYIIRAQKACTPYGFYVKQIAGESNHSAPEPGYRDKQGA</sequence>
<dbReference type="InterPro" id="IPR016181">
    <property type="entry name" value="Acyl_CoA_acyltransferase"/>
</dbReference>
<keyword evidence="3" id="KW-1185">Reference proteome</keyword>
<dbReference type="InterPro" id="IPR000182">
    <property type="entry name" value="GNAT_dom"/>
</dbReference>
<dbReference type="Proteomes" id="UP000323708">
    <property type="component" value="Unassembled WGS sequence"/>
</dbReference>
<dbReference type="SUPFAM" id="SSF55729">
    <property type="entry name" value="Acyl-CoA N-acyltransferases (Nat)"/>
    <property type="match status" value="1"/>
</dbReference>
<dbReference type="GO" id="GO:0016747">
    <property type="term" value="F:acyltransferase activity, transferring groups other than amino-acyl groups"/>
    <property type="evidence" value="ECO:0007669"/>
    <property type="project" value="InterPro"/>
</dbReference>
<dbReference type="RefSeq" id="WP_149610490.1">
    <property type="nucleotide sequence ID" value="NZ_VTUX01000002.1"/>
</dbReference>
<organism evidence="2 3">
    <name type="scientific">Pseudohalioglobus sediminis</name>
    <dbReference type="NCBI Taxonomy" id="2606449"/>
    <lineage>
        <taxon>Bacteria</taxon>
        <taxon>Pseudomonadati</taxon>
        <taxon>Pseudomonadota</taxon>
        <taxon>Gammaproteobacteria</taxon>
        <taxon>Cellvibrionales</taxon>
        <taxon>Halieaceae</taxon>
        <taxon>Pseudohalioglobus</taxon>
    </lineage>
</organism>
<name>A0A5B0X281_9GAMM</name>
<dbReference type="Pfam" id="PF00583">
    <property type="entry name" value="Acetyltransf_1"/>
    <property type="match status" value="1"/>
</dbReference>
<reference evidence="2 3" key="1">
    <citation type="submission" date="2019-09" db="EMBL/GenBank/DDBJ databases">
        <authorList>
            <person name="Chen X.-Y."/>
        </authorList>
    </citation>
    <scope>NUCLEOTIDE SEQUENCE [LARGE SCALE GENOMIC DNA]</scope>
    <source>
        <strain evidence="2 3">NY5</strain>
    </source>
</reference>
<evidence type="ECO:0000313" key="3">
    <source>
        <dbReference type="Proteomes" id="UP000323708"/>
    </source>
</evidence>
<comment type="caution">
    <text evidence="2">The sequence shown here is derived from an EMBL/GenBank/DDBJ whole genome shotgun (WGS) entry which is preliminary data.</text>
</comment>
<protein>
    <submittedName>
        <fullName evidence="2">GNAT family N-acetyltransferase</fullName>
    </submittedName>
</protein>
<gene>
    <name evidence="2" type="ORF">F0M18_05980</name>
</gene>
<accession>A0A5B0X281</accession>
<feature type="domain" description="N-acetyltransferase" evidence="1">
    <location>
        <begin position="72"/>
        <end position="184"/>
    </location>
</feature>
<proteinExistence type="predicted"/>